<protein>
    <submittedName>
        <fullName evidence="5">Toxin HigB / Protein kinase domain of HipA</fullName>
    </submittedName>
</protein>
<evidence type="ECO:0000256" key="1">
    <source>
        <dbReference type="ARBA" id="ARBA00022679"/>
    </source>
</evidence>
<dbReference type="PANTHER" id="PTHR37419">
    <property type="entry name" value="SERINE/THREONINE-PROTEIN KINASE TOXIN HIPA"/>
    <property type="match status" value="1"/>
</dbReference>
<evidence type="ECO:0000313" key="5">
    <source>
        <dbReference type="EMBL" id="VAW57206.1"/>
    </source>
</evidence>
<organism evidence="5">
    <name type="scientific">hydrothermal vent metagenome</name>
    <dbReference type="NCBI Taxonomy" id="652676"/>
    <lineage>
        <taxon>unclassified sequences</taxon>
        <taxon>metagenomes</taxon>
        <taxon>ecological metagenomes</taxon>
    </lineage>
</organism>
<sequence>MVVNKTRRSSKSHALNIWMNGVHVGVWKISSQRISTFQYSADWLLNSKARSLSLSLPILASNREHSGHSVDYYFDNLLPDNAKIRDRLQQKYATNTTQAYDLLAEIGRDCVGAIQLLPIGEKPDNWQSIKSEPLSEIDIESILKNVVSSSLLVNGHDDFRISIAGAQEKTALLWHNNQWHKPHGSTPTTHILKLPLGIVGNMQANMSHSIDNEWLCSKILSEYGLNTAYCKMQTFGDTKALIVERFDRKKNDSGKYWLRLPQEDMCQALGLPSGSKYQSDGGPGMEDILDLLRGSKNNTKDRRDFFKTQILFWMLAATDGHAKNFSIHNLPNDQFTMTPLYDVLSTWPIIGRGANQLNWHEAKLAMAFKGKNTHYACSNIMRRHINAMAFKCGIGKNAEDIIIDIIENTDRVIDAVNRILPPDMNQNVFKSITT</sequence>
<dbReference type="Pfam" id="PF07804">
    <property type="entry name" value="HipA_C"/>
    <property type="match status" value="1"/>
</dbReference>
<reference evidence="5" key="1">
    <citation type="submission" date="2018-06" db="EMBL/GenBank/DDBJ databases">
        <authorList>
            <person name="Zhirakovskaya E."/>
        </authorList>
    </citation>
    <scope>NUCLEOTIDE SEQUENCE</scope>
</reference>
<dbReference type="InterPro" id="IPR017508">
    <property type="entry name" value="HipA_N1"/>
</dbReference>
<dbReference type="GO" id="GO:0005829">
    <property type="term" value="C:cytosol"/>
    <property type="evidence" value="ECO:0007669"/>
    <property type="project" value="TreeGrafter"/>
</dbReference>
<keyword evidence="2 5" id="KW-0418">Kinase</keyword>
<dbReference type="EMBL" id="UOFF01000354">
    <property type="protein sequence ID" value="VAW57206.1"/>
    <property type="molecule type" value="Genomic_DNA"/>
</dbReference>
<evidence type="ECO:0000256" key="2">
    <source>
        <dbReference type="ARBA" id="ARBA00022777"/>
    </source>
</evidence>
<evidence type="ECO:0000259" key="3">
    <source>
        <dbReference type="Pfam" id="PF07804"/>
    </source>
</evidence>
<dbReference type="InterPro" id="IPR012893">
    <property type="entry name" value="HipA-like_C"/>
</dbReference>
<keyword evidence="1" id="KW-0808">Transferase</keyword>
<dbReference type="GO" id="GO:0004674">
    <property type="term" value="F:protein serine/threonine kinase activity"/>
    <property type="evidence" value="ECO:0007669"/>
    <property type="project" value="TreeGrafter"/>
</dbReference>
<dbReference type="CDD" id="cd17808">
    <property type="entry name" value="HipA_Ec_like"/>
    <property type="match status" value="1"/>
</dbReference>
<feature type="domain" description="HipA N-terminal subdomain 1" evidence="4">
    <location>
        <begin position="15"/>
        <end position="116"/>
    </location>
</feature>
<dbReference type="NCBIfam" id="TIGR03071">
    <property type="entry name" value="couple_hipA"/>
    <property type="match status" value="1"/>
</dbReference>
<feature type="non-terminal residue" evidence="5">
    <location>
        <position position="434"/>
    </location>
</feature>
<accession>A0A3B0XLJ1</accession>
<dbReference type="InterPro" id="IPR052028">
    <property type="entry name" value="HipA_Ser/Thr_kinase"/>
</dbReference>
<name>A0A3B0XLJ1_9ZZZZ</name>
<proteinExistence type="predicted"/>
<evidence type="ECO:0000259" key="4">
    <source>
        <dbReference type="Pfam" id="PF13657"/>
    </source>
</evidence>
<dbReference type="PANTHER" id="PTHR37419:SF1">
    <property type="entry name" value="SERINE_THREONINE-PROTEIN KINASE TOXIN HIPA"/>
    <property type="match status" value="1"/>
</dbReference>
<gene>
    <name evidence="5" type="ORF">MNBD_GAMMA07-862</name>
</gene>
<dbReference type="Pfam" id="PF13657">
    <property type="entry name" value="Couple_hipA"/>
    <property type="match status" value="1"/>
</dbReference>
<feature type="domain" description="HipA-like C-terminal" evidence="3">
    <location>
        <begin position="161"/>
        <end position="410"/>
    </location>
</feature>
<dbReference type="AlphaFoldDB" id="A0A3B0XLJ1"/>